<comment type="caution">
    <text evidence="1">The sequence shown here is derived from an EMBL/GenBank/DDBJ whole genome shotgun (WGS) entry which is preliminary data.</text>
</comment>
<sequence length="83" mass="9563">MPVILWDTHIIKQKGEHVKAFWVVGEEVKNPPILLDVGLGIGFKGMDHVWKLHPITNKEDWKVVSNKVEVTLYLEIASKDKYI</sequence>
<dbReference type="Proteomes" id="UP000289738">
    <property type="component" value="Chromosome A08"/>
</dbReference>
<evidence type="ECO:0000313" key="2">
    <source>
        <dbReference type="Proteomes" id="UP000289738"/>
    </source>
</evidence>
<proteinExistence type="predicted"/>
<gene>
    <name evidence="1" type="ORF">Ahy_A08g037742</name>
</gene>
<dbReference type="AlphaFoldDB" id="A0A445BRM8"/>
<protein>
    <submittedName>
        <fullName evidence="1">Uncharacterized protein</fullName>
    </submittedName>
</protein>
<accession>A0A445BRM8</accession>
<organism evidence="1 2">
    <name type="scientific">Arachis hypogaea</name>
    <name type="common">Peanut</name>
    <dbReference type="NCBI Taxonomy" id="3818"/>
    <lineage>
        <taxon>Eukaryota</taxon>
        <taxon>Viridiplantae</taxon>
        <taxon>Streptophyta</taxon>
        <taxon>Embryophyta</taxon>
        <taxon>Tracheophyta</taxon>
        <taxon>Spermatophyta</taxon>
        <taxon>Magnoliopsida</taxon>
        <taxon>eudicotyledons</taxon>
        <taxon>Gunneridae</taxon>
        <taxon>Pentapetalae</taxon>
        <taxon>rosids</taxon>
        <taxon>fabids</taxon>
        <taxon>Fabales</taxon>
        <taxon>Fabaceae</taxon>
        <taxon>Papilionoideae</taxon>
        <taxon>50 kb inversion clade</taxon>
        <taxon>dalbergioids sensu lato</taxon>
        <taxon>Dalbergieae</taxon>
        <taxon>Pterocarpus clade</taxon>
        <taxon>Arachis</taxon>
    </lineage>
</organism>
<reference evidence="1 2" key="1">
    <citation type="submission" date="2019-01" db="EMBL/GenBank/DDBJ databases">
        <title>Sequencing of cultivated peanut Arachis hypogaea provides insights into genome evolution and oil improvement.</title>
        <authorList>
            <person name="Chen X."/>
        </authorList>
    </citation>
    <scope>NUCLEOTIDE SEQUENCE [LARGE SCALE GENOMIC DNA]</scope>
    <source>
        <strain evidence="2">cv. Fuhuasheng</strain>
        <tissue evidence="1">Leaves</tissue>
    </source>
</reference>
<dbReference type="EMBL" id="SDMP01000008">
    <property type="protein sequence ID" value="RYR41345.1"/>
    <property type="molecule type" value="Genomic_DNA"/>
</dbReference>
<evidence type="ECO:0000313" key="1">
    <source>
        <dbReference type="EMBL" id="RYR41345.1"/>
    </source>
</evidence>
<name>A0A445BRM8_ARAHY</name>
<keyword evidence="2" id="KW-1185">Reference proteome</keyword>